<sequence>MAKTQLNVRVDEATAEAARARALQRGVSVNRYIEELVLKDAGEVGQTFVEAASDFMKQYERVFAEEFGLDPGGDRGRERTTGRERSTGREGHPGAR</sequence>
<dbReference type="Proteomes" id="UP000292452">
    <property type="component" value="Unassembled WGS sequence"/>
</dbReference>
<dbReference type="GeneID" id="97372757"/>
<gene>
    <name evidence="2" type="ORF">EYS09_28315</name>
</gene>
<evidence type="ECO:0000256" key="1">
    <source>
        <dbReference type="SAM" id="MobiDB-lite"/>
    </source>
</evidence>
<reference evidence="2 3" key="1">
    <citation type="submission" date="2019-02" db="EMBL/GenBank/DDBJ databases">
        <title>Draft Genome Sequence of Streptomyces sp. AM-2504, identified by 16S rRNA comparative analysis as a Streptomyces Kasugaensis strain.</title>
        <authorList>
            <person name="Napolioni V."/>
            <person name="Giuliodori A.M."/>
            <person name="Spurio R."/>
            <person name="Fabbretti A."/>
        </authorList>
    </citation>
    <scope>NUCLEOTIDE SEQUENCE [LARGE SCALE GENOMIC DNA]</scope>
    <source>
        <strain evidence="2 3">AM-2504</strain>
    </source>
</reference>
<proteinExistence type="predicted"/>
<organism evidence="2 3">
    <name type="scientific">Streptomyces kasugaensis</name>
    <dbReference type="NCBI Taxonomy" id="1946"/>
    <lineage>
        <taxon>Bacteria</taxon>
        <taxon>Bacillati</taxon>
        <taxon>Actinomycetota</taxon>
        <taxon>Actinomycetes</taxon>
        <taxon>Kitasatosporales</taxon>
        <taxon>Streptomycetaceae</taxon>
        <taxon>Streptomyces</taxon>
    </lineage>
</organism>
<keyword evidence="3" id="KW-1185">Reference proteome</keyword>
<dbReference type="AlphaFoldDB" id="A0A4Q9HNC6"/>
<dbReference type="RefSeq" id="WP_052853877.1">
    <property type="nucleotide sequence ID" value="NZ_NDXL01000001.1"/>
</dbReference>
<feature type="region of interest" description="Disordered" evidence="1">
    <location>
        <begin position="67"/>
        <end position="96"/>
    </location>
</feature>
<evidence type="ECO:0000313" key="2">
    <source>
        <dbReference type="EMBL" id="TBO56363.1"/>
    </source>
</evidence>
<dbReference type="OrthoDB" id="3855023at2"/>
<feature type="compositionally biased region" description="Basic and acidic residues" evidence="1">
    <location>
        <begin position="72"/>
        <end position="96"/>
    </location>
</feature>
<dbReference type="EMBL" id="SIXH01000348">
    <property type="protein sequence ID" value="TBO56363.1"/>
    <property type="molecule type" value="Genomic_DNA"/>
</dbReference>
<evidence type="ECO:0000313" key="3">
    <source>
        <dbReference type="Proteomes" id="UP000292452"/>
    </source>
</evidence>
<name>A0A4Q9HNC6_STRKA</name>
<dbReference type="InterPro" id="IPR008651">
    <property type="entry name" value="Uncharacterised_HicB"/>
</dbReference>
<accession>A0A4Q9HNC6</accession>
<dbReference type="Pfam" id="PF05534">
    <property type="entry name" value="HicB"/>
    <property type="match status" value="1"/>
</dbReference>
<comment type="caution">
    <text evidence="2">The sequence shown here is derived from an EMBL/GenBank/DDBJ whole genome shotgun (WGS) entry which is preliminary data.</text>
</comment>
<protein>
    <submittedName>
        <fullName evidence="2">Toxin-antitoxin system HicB family antitoxin</fullName>
    </submittedName>
</protein>